<accession>A0A934NBG6</accession>
<evidence type="ECO:0000259" key="7">
    <source>
        <dbReference type="PROSITE" id="PS51387"/>
    </source>
</evidence>
<dbReference type="GO" id="GO:0071949">
    <property type="term" value="F:FAD binding"/>
    <property type="evidence" value="ECO:0007669"/>
    <property type="project" value="InterPro"/>
</dbReference>
<dbReference type="InterPro" id="IPR025650">
    <property type="entry name" value="Alkyl-DHAP_Synthase"/>
</dbReference>
<dbReference type="InterPro" id="IPR006094">
    <property type="entry name" value="Oxid_FAD_bind_N"/>
</dbReference>
<dbReference type="Pfam" id="PF02913">
    <property type="entry name" value="FAD-oxidase_C"/>
    <property type="match status" value="1"/>
</dbReference>
<dbReference type="InterPro" id="IPR016164">
    <property type="entry name" value="FAD-linked_Oxase-like_C"/>
</dbReference>
<evidence type="ECO:0000313" key="9">
    <source>
        <dbReference type="Proteomes" id="UP000612893"/>
    </source>
</evidence>
<comment type="similarity">
    <text evidence="1">Belongs to the FAD-binding oxidoreductase/transferase type 4 family.</text>
</comment>
<proteinExistence type="inferred from homology"/>
<gene>
    <name evidence="8" type="ORF">JF922_23500</name>
</gene>
<protein>
    <submittedName>
        <fullName evidence="8">FAD-binding oxidoreductase</fullName>
    </submittedName>
</protein>
<evidence type="ECO:0000256" key="4">
    <source>
        <dbReference type="PIRSR" id="PIRSR625650-1"/>
    </source>
</evidence>
<dbReference type="AlphaFoldDB" id="A0A934NBG6"/>
<name>A0A934NBG6_9BACT</name>
<dbReference type="InterPro" id="IPR036318">
    <property type="entry name" value="FAD-bd_PCMH-like_sf"/>
</dbReference>
<evidence type="ECO:0000256" key="2">
    <source>
        <dbReference type="ARBA" id="ARBA00022630"/>
    </source>
</evidence>
<organism evidence="8 9">
    <name type="scientific">Candidatus Nephthysia bennettiae</name>
    <dbReference type="NCBI Taxonomy" id="3127016"/>
    <lineage>
        <taxon>Bacteria</taxon>
        <taxon>Bacillati</taxon>
        <taxon>Candidatus Dormiibacterota</taxon>
        <taxon>Candidatus Dormibacteria</taxon>
        <taxon>Candidatus Dormibacterales</taxon>
        <taxon>Candidatus Dormibacteraceae</taxon>
        <taxon>Candidatus Nephthysia</taxon>
    </lineage>
</organism>
<comment type="cofactor">
    <cofactor evidence="5">
        <name>FAD</name>
        <dbReference type="ChEBI" id="CHEBI:57692"/>
    </cofactor>
</comment>
<sequence>MNPERPRDLWPLGLMRERAGSSRPPAEVAKPASFEEVQALLGSGRRVLAAGGRSGVCGALDPGPGDLVVDLTGLAGCEIDEANLAVRAQAGLTGQALESKLNERGLTLGHFPSSLPLATVGGLVSTRSSGQQSTLYGSVEDMVIGLTVALPGGQLVEARVHPRTAAGPPLEMLFVGAEGGLGVVLEAVLRVHRLPEAVVGAGWRVPGTAEGLESLRLSLQRGLRPLVLRLYDPEDSVLQGLEGGGCLLLAASAGPAPVAEAEAAVMGELVHGEPLGAEPWERWLRHRFDLSADRLQDLLAPPGAYVDTIEVAASWTDLPALYHEVKAHLAGVADLALCHFSHGYPQGCCAYFTFLGSAADESGAEAAYREAWRGAMEITLAHRGTISHHHGVGQVRAPWIEADMGGWSTIWQRVSRALDPQGLMNPHAVGGLGAGAG</sequence>
<feature type="domain" description="FAD-binding PCMH-type" evidence="7">
    <location>
        <begin position="21"/>
        <end position="194"/>
    </location>
</feature>
<feature type="binding site" evidence="5">
    <location>
        <begin position="178"/>
        <end position="184"/>
    </location>
    <ligand>
        <name>FAD</name>
        <dbReference type="ChEBI" id="CHEBI:57692"/>
    </ligand>
</feature>
<comment type="caution">
    <text evidence="8">The sequence shown here is derived from an EMBL/GenBank/DDBJ whole genome shotgun (WGS) entry which is preliminary data.</text>
</comment>
<feature type="binding site" evidence="5">
    <location>
        <begin position="126"/>
        <end position="129"/>
    </location>
    <ligand>
        <name>FAD</name>
        <dbReference type="ChEBI" id="CHEBI:57692"/>
    </ligand>
</feature>
<feature type="active site" description="Proton donor/acceptor" evidence="4">
    <location>
        <position position="351"/>
    </location>
</feature>
<dbReference type="Gene3D" id="3.40.462.40">
    <property type="entry name" value="FAD-linked oxidase, cap domain/gating helix"/>
    <property type="match status" value="1"/>
</dbReference>
<evidence type="ECO:0000313" key="8">
    <source>
        <dbReference type="EMBL" id="MBJ7601023.1"/>
    </source>
</evidence>
<dbReference type="Pfam" id="PF01565">
    <property type="entry name" value="FAD_binding_4"/>
    <property type="match status" value="1"/>
</dbReference>
<dbReference type="PROSITE" id="PS51387">
    <property type="entry name" value="FAD_PCMH"/>
    <property type="match status" value="1"/>
</dbReference>
<dbReference type="GO" id="GO:0008610">
    <property type="term" value="P:lipid biosynthetic process"/>
    <property type="evidence" value="ECO:0007669"/>
    <property type="project" value="InterPro"/>
</dbReference>
<dbReference type="EMBL" id="JAEKNR010000234">
    <property type="protein sequence ID" value="MBJ7601023.1"/>
    <property type="molecule type" value="Genomic_DNA"/>
</dbReference>
<keyword evidence="9" id="KW-1185">Reference proteome</keyword>
<keyword evidence="3 5" id="KW-0274">FAD</keyword>
<dbReference type="RefSeq" id="WP_338205062.1">
    <property type="nucleotide sequence ID" value="NZ_JAEKNR010000234.1"/>
</dbReference>
<feature type="site" description="Important for enzyme activity" evidence="6">
    <location>
        <position position="229"/>
    </location>
</feature>
<evidence type="ECO:0000256" key="6">
    <source>
        <dbReference type="PIRSR" id="PIRSR625650-4"/>
    </source>
</evidence>
<dbReference type="InterPro" id="IPR004113">
    <property type="entry name" value="FAD-bd_oxidored_4_C"/>
</dbReference>
<dbReference type="GO" id="GO:0008609">
    <property type="term" value="F:alkylglycerone-phosphate synthase activity"/>
    <property type="evidence" value="ECO:0007669"/>
    <property type="project" value="InterPro"/>
</dbReference>
<dbReference type="Gene3D" id="3.30.465.10">
    <property type="match status" value="1"/>
</dbReference>
<dbReference type="SUPFAM" id="SSF56176">
    <property type="entry name" value="FAD-binding/transporter-associated domain-like"/>
    <property type="match status" value="1"/>
</dbReference>
<evidence type="ECO:0000256" key="1">
    <source>
        <dbReference type="ARBA" id="ARBA00008000"/>
    </source>
</evidence>
<evidence type="ECO:0000256" key="5">
    <source>
        <dbReference type="PIRSR" id="PIRSR625650-3"/>
    </source>
</evidence>
<reference evidence="8" key="1">
    <citation type="submission" date="2020-10" db="EMBL/GenBank/DDBJ databases">
        <title>Ca. Dormibacterota MAGs.</title>
        <authorList>
            <person name="Montgomery K."/>
        </authorList>
    </citation>
    <scope>NUCLEOTIDE SEQUENCE [LARGE SCALE GENOMIC DNA]</scope>
    <source>
        <strain evidence="8">SC8812_S17_10</strain>
    </source>
</reference>
<dbReference type="Proteomes" id="UP000612893">
    <property type="component" value="Unassembled WGS sequence"/>
</dbReference>
<evidence type="ECO:0000256" key="3">
    <source>
        <dbReference type="ARBA" id="ARBA00022827"/>
    </source>
</evidence>
<dbReference type="PANTHER" id="PTHR46568">
    <property type="entry name" value="ALKYLDIHYDROXYACETONEPHOSPHATE SYNTHASE, PEROXISOMAL"/>
    <property type="match status" value="1"/>
</dbReference>
<dbReference type="InterPro" id="IPR016166">
    <property type="entry name" value="FAD-bd_PCMH"/>
</dbReference>
<dbReference type="InterPro" id="IPR016169">
    <property type="entry name" value="FAD-bd_PCMH_sub2"/>
</dbReference>
<dbReference type="SUPFAM" id="SSF55103">
    <property type="entry name" value="FAD-linked oxidases, C-terminal domain"/>
    <property type="match status" value="1"/>
</dbReference>
<keyword evidence="2" id="KW-0285">Flavoprotein</keyword>
<dbReference type="PANTHER" id="PTHR46568:SF1">
    <property type="entry name" value="ALKYLDIHYDROXYACETONEPHOSPHATE SYNTHASE, PEROXISOMAL"/>
    <property type="match status" value="1"/>
</dbReference>